<proteinExistence type="predicted"/>
<dbReference type="InterPro" id="IPR000535">
    <property type="entry name" value="MSP_dom"/>
</dbReference>
<comment type="caution">
    <text evidence="3">The sequence shown here is derived from an EMBL/GenBank/DDBJ whole genome shotgun (WGS) entry which is preliminary data.</text>
</comment>
<dbReference type="STRING" id="53326.A0A016TWG6"/>
<dbReference type="Pfam" id="PF00635">
    <property type="entry name" value="Motile_Sperm"/>
    <property type="match status" value="1"/>
</dbReference>
<feature type="compositionally biased region" description="Basic and acidic residues" evidence="1">
    <location>
        <begin position="325"/>
        <end position="360"/>
    </location>
</feature>
<evidence type="ECO:0000259" key="2">
    <source>
        <dbReference type="PROSITE" id="PS50202"/>
    </source>
</evidence>
<feature type="region of interest" description="Disordered" evidence="1">
    <location>
        <begin position="496"/>
        <end position="529"/>
    </location>
</feature>
<feature type="compositionally biased region" description="Basic and acidic residues" evidence="1">
    <location>
        <begin position="295"/>
        <end position="318"/>
    </location>
</feature>
<protein>
    <recommendedName>
        <fullName evidence="2">MSP domain-containing protein</fullName>
    </recommendedName>
</protein>
<dbReference type="EMBL" id="JARK01001406">
    <property type="protein sequence ID" value="EYC07394.1"/>
    <property type="molecule type" value="Genomic_DNA"/>
</dbReference>
<keyword evidence="4" id="KW-1185">Reference proteome</keyword>
<dbReference type="InterPro" id="IPR013783">
    <property type="entry name" value="Ig-like_fold"/>
</dbReference>
<dbReference type="InterPro" id="IPR008962">
    <property type="entry name" value="PapD-like_sf"/>
</dbReference>
<feature type="compositionally biased region" description="Basic and acidic residues" evidence="1">
    <location>
        <begin position="399"/>
        <end position="428"/>
    </location>
</feature>
<gene>
    <name evidence="3" type="primary">Acey_s0070.g409</name>
    <name evidence="3" type="ORF">Y032_0070g409</name>
</gene>
<evidence type="ECO:0000256" key="1">
    <source>
        <dbReference type="SAM" id="MobiDB-lite"/>
    </source>
</evidence>
<dbReference type="Gene3D" id="2.60.40.10">
    <property type="entry name" value="Immunoglobulins"/>
    <property type="match status" value="1"/>
</dbReference>
<feature type="region of interest" description="Disordered" evidence="1">
    <location>
        <begin position="213"/>
        <end position="239"/>
    </location>
</feature>
<dbReference type="SUPFAM" id="SSF49354">
    <property type="entry name" value="PapD-like"/>
    <property type="match status" value="1"/>
</dbReference>
<feature type="compositionally biased region" description="Basic and acidic residues" evidence="1">
    <location>
        <begin position="496"/>
        <end position="505"/>
    </location>
</feature>
<sequence length="593" mass="65291">MSSRSESPSPKEKSKPSKRTKAGAGESAQAPVIPNIIAAAESALAKVDMIPTKSKMRSAAKSSPTAKQNNSAFNLCWIELLNEKTSQVGGASIRHYPPAFQVTFFPNEKRQQTYIVLSNNSDRKVMFKMKSTRPGVYKMKPVFGVVNPGEKYSIRLSYMGIKVGHRIPINDRITVVLASVAHKGGETDKEATEGEMKKRKIYILYKGVNDQVDPEAGGDAEKKPAVDKEQAARSAADHKAYMDGYDEGYKAAIIESRDSKASANPAEALERLQKSKGVGKEPKFEEGFKEGYKKAMELLKTTEKKEMKEEKSEPKETKTPPPPKEPVKEPVKEVVKEPAKETAKGTPKEPEKIAPKKEAAKVQSGRKSKQKSKPSKKSGKAPAKGKKVAKTPKKKSKVATKEVVKPATKEPVKEPAKPPPKAKPEGKTPKKMKSPPKEVAKEASKKEPPKEPAKAPVKEPAKTPEPKKEPEKVTEVRKELVKEIKKEEVKELKKEFDKAEKEKLSDGTNVTAFTPGGTDPSLGDPLKRKDIVHVGPTGKVRIILAVFRDLVDNPSEFQKQIVIIMYRDARVPENLLSRSGDEDDDDDVKGDMP</sequence>
<accession>A0A016TWG6</accession>
<reference evidence="4" key="1">
    <citation type="journal article" date="2015" name="Nat. Genet.">
        <title>The genome and transcriptome of the zoonotic hookworm Ancylostoma ceylanicum identify infection-specific gene families.</title>
        <authorList>
            <person name="Schwarz E.M."/>
            <person name="Hu Y."/>
            <person name="Antoshechkin I."/>
            <person name="Miller M.M."/>
            <person name="Sternberg P.W."/>
            <person name="Aroian R.V."/>
        </authorList>
    </citation>
    <scope>NUCLEOTIDE SEQUENCE</scope>
    <source>
        <strain evidence="4">HY135</strain>
    </source>
</reference>
<name>A0A016TWG6_9BILA</name>
<feature type="compositionally biased region" description="Basic and acidic residues" evidence="1">
    <location>
        <begin position="219"/>
        <end position="239"/>
    </location>
</feature>
<feature type="compositionally biased region" description="Acidic residues" evidence="1">
    <location>
        <begin position="581"/>
        <end position="593"/>
    </location>
</feature>
<dbReference type="PROSITE" id="PS50202">
    <property type="entry name" value="MSP"/>
    <property type="match status" value="1"/>
</dbReference>
<feature type="region of interest" description="Disordered" evidence="1">
    <location>
        <begin position="1"/>
        <end position="30"/>
    </location>
</feature>
<organism evidence="3 4">
    <name type="scientific">Ancylostoma ceylanicum</name>
    <dbReference type="NCBI Taxonomy" id="53326"/>
    <lineage>
        <taxon>Eukaryota</taxon>
        <taxon>Metazoa</taxon>
        <taxon>Ecdysozoa</taxon>
        <taxon>Nematoda</taxon>
        <taxon>Chromadorea</taxon>
        <taxon>Rhabditida</taxon>
        <taxon>Rhabditina</taxon>
        <taxon>Rhabditomorpha</taxon>
        <taxon>Strongyloidea</taxon>
        <taxon>Ancylostomatidae</taxon>
        <taxon>Ancylostomatinae</taxon>
        <taxon>Ancylostoma</taxon>
    </lineage>
</organism>
<feature type="region of interest" description="Disordered" evidence="1">
    <location>
        <begin position="295"/>
        <end position="475"/>
    </location>
</feature>
<dbReference type="Proteomes" id="UP000024635">
    <property type="component" value="Unassembled WGS sequence"/>
</dbReference>
<feature type="domain" description="MSP" evidence="2">
    <location>
        <begin position="92"/>
        <end position="206"/>
    </location>
</feature>
<feature type="compositionally biased region" description="Basic residues" evidence="1">
    <location>
        <begin position="364"/>
        <end position="398"/>
    </location>
</feature>
<dbReference type="OrthoDB" id="5873870at2759"/>
<feature type="region of interest" description="Disordered" evidence="1">
    <location>
        <begin position="574"/>
        <end position="593"/>
    </location>
</feature>
<evidence type="ECO:0000313" key="4">
    <source>
        <dbReference type="Proteomes" id="UP000024635"/>
    </source>
</evidence>
<feature type="compositionally biased region" description="Basic and acidic residues" evidence="1">
    <location>
        <begin position="435"/>
        <end position="475"/>
    </location>
</feature>
<evidence type="ECO:0000313" key="3">
    <source>
        <dbReference type="EMBL" id="EYC07394.1"/>
    </source>
</evidence>
<dbReference type="AlphaFoldDB" id="A0A016TWG6"/>